<dbReference type="InterPro" id="IPR009057">
    <property type="entry name" value="Homeodomain-like_sf"/>
</dbReference>
<evidence type="ECO:0000313" key="7">
    <source>
        <dbReference type="EMBL" id="GHD92846.1"/>
    </source>
</evidence>
<feature type="region of interest" description="Disordered" evidence="5">
    <location>
        <begin position="184"/>
        <end position="204"/>
    </location>
</feature>
<accession>A0A918Y7P3</accession>
<feature type="domain" description="HTH tetR-type" evidence="6">
    <location>
        <begin position="6"/>
        <end position="66"/>
    </location>
</feature>
<evidence type="ECO:0000256" key="3">
    <source>
        <dbReference type="ARBA" id="ARBA00023163"/>
    </source>
</evidence>
<reference evidence="7" key="2">
    <citation type="submission" date="2020-09" db="EMBL/GenBank/DDBJ databases">
        <authorList>
            <person name="Sun Q."/>
            <person name="Ohkuma M."/>
        </authorList>
    </citation>
    <scope>NUCLEOTIDE SEQUENCE</scope>
    <source>
        <strain evidence="7">JCM 4654</strain>
    </source>
</reference>
<dbReference type="PANTHER" id="PTHR30055:SF234">
    <property type="entry name" value="HTH-TYPE TRANSCRIPTIONAL REGULATOR BETI"/>
    <property type="match status" value="1"/>
</dbReference>
<dbReference type="PRINTS" id="PR00455">
    <property type="entry name" value="HTHTETR"/>
</dbReference>
<dbReference type="InterPro" id="IPR050109">
    <property type="entry name" value="HTH-type_TetR-like_transc_reg"/>
</dbReference>
<dbReference type="InterPro" id="IPR036271">
    <property type="entry name" value="Tet_transcr_reg_TetR-rel_C_sf"/>
</dbReference>
<dbReference type="Gene3D" id="1.10.357.10">
    <property type="entry name" value="Tetracycline Repressor, domain 2"/>
    <property type="match status" value="1"/>
</dbReference>
<dbReference type="Proteomes" id="UP000608955">
    <property type="component" value="Unassembled WGS sequence"/>
</dbReference>
<organism evidence="7 8">
    <name type="scientific">Streptomyces naganishii JCM 4654</name>
    <dbReference type="NCBI Taxonomy" id="1306179"/>
    <lineage>
        <taxon>Bacteria</taxon>
        <taxon>Bacillati</taxon>
        <taxon>Actinomycetota</taxon>
        <taxon>Actinomycetes</taxon>
        <taxon>Kitasatosporales</taxon>
        <taxon>Streptomycetaceae</taxon>
        <taxon>Streptomyces</taxon>
    </lineage>
</organism>
<dbReference type="RefSeq" id="WP_190179836.1">
    <property type="nucleotide sequence ID" value="NZ_BMVF01000013.1"/>
</dbReference>
<dbReference type="SUPFAM" id="SSF46689">
    <property type="entry name" value="Homeodomain-like"/>
    <property type="match status" value="1"/>
</dbReference>
<dbReference type="PROSITE" id="PS50977">
    <property type="entry name" value="HTH_TETR_2"/>
    <property type="match status" value="1"/>
</dbReference>
<keyword evidence="3" id="KW-0804">Transcription</keyword>
<sequence length="204" mass="21991">MHPRAEQTRLELLHAAATLIRCTGLRSAGLNAISRDAGVSRGALTFHFPTKGALAASVYSEARADVISLLDVVFSDLSSNPAAGFGDALWRAAREDPVIGAGLRLTADGEEESAPRLREEVLEALHQRTAAWLRDHPDARALADLVVVMTAGLESLSRAKTHWWDPDISSRVWDLVRPLLATAEKASDEAVDPVPRAREESAAT</sequence>
<keyword evidence="2 4" id="KW-0238">DNA-binding</keyword>
<comment type="caution">
    <text evidence="7">The sequence shown here is derived from an EMBL/GenBank/DDBJ whole genome shotgun (WGS) entry which is preliminary data.</text>
</comment>
<name>A0A918Y7P3_9ACTN</name>
<keyword evidence="8" id="KW-1185">Reference proteome</keyword>
<gene>
    <name evidence="7" type="ORF">GCM10010508_47300</name>
</gene>
<evidence type="ECO:0000256" key="4">
    <source>
        <dbReference type="PROSITE-ProRule" id="PRU00335"/>
    </source>
</evidence>
<dbReference type="PANTHER" id="PTHR30055">
    <property type="entry name" value="HTH-TYPE TRANSCRIPTIONAL REGULATOR RUTR"/>
    <property type="match status" value="1"/>
</dbReference>
<evidence type="ECO:0000256" key="5">
    <source>
        <dbReference type="SAM" id="MobiDB-lite"/>
    </source>
</evidence>
<evidence type="ECO:0000313" key="8">
    <source>
        <dbReference type="Proteomes" id="UP000608955"/>
    </source>
</evidence>
<feature type="DNA-binding region" description="H-T-H motif" evidence="4">
    <location>
        <begin position="29"/>
        <end position="48"/>
    </location>
</feature>
<proteinExistence type="predicted"/>
<protein>
    <recommendedName>
        <fullName evidence="6">HTH tetR-type domain-containing protein</fullName>
    </recommendedName>
</protein>
<reference evidence="7" key="1">
    <citation type="journal article" date="2014" name="Int. J. Syst. Evol. Microbiol.">
        <title>Complete genome sequence of Corynebacterium casei LMG S-19264T (=DSM 44701T), isolated from a smear-ripened cheese.</title>
        <authorList>
            <consortium name="US DOE Joint Genome Institute (JGI-PGF)"/>
            <person name="Walter F."/>
            <person name="Albersmeier A."/>
            <person name="Kalinowski J."/>
            <person name="Ruckert C."/>
        </authorList>
    </citation>
    <scope>NUCLEOTIDE SEQUENCE</scope>
    <source>
        <strain evidence="7">JCM 4654</strain>
    </source>
</reference>
<dbReference type="Pfam" id="PF00440">
    <property type="entry name" value="TetR_N"/>
    <property type="match status" value="1"/>
</dbReference>
<evidence type="ECO:0000256" key="2">
    <source>
        <dbReference type="ARBA" id="ARBA00023125"/>
    </source>
</evidence>
<evidence type="ECO:0000259" key="6">
    <source>
        <dbReference type="PROSITE" id="PS50977"/>
    </source>
</evidence>
<dbReference type="SUPFAM" id="SSF48498">
    <property type="entry name" value="Tetracyclin repressor-like, C-terminal domain"/>
    <property type="match status" value="1"/>
</dbReference>
<dbReference type="AlphaFoldDB" id="A0A918Y7P3"/>
<keyword evidence="1" id="KW-0805">Transcription regulation</keyword>
<evidence type="ECO:0000256" key="1">
    <source>
        <dbReference type="ARBA" id="ARBA00023015"/>
    </source>
</evidence>
<feature type="compositionally biased region" description="Basic and acidic residues" evidence="5">
    <location>
        <begin position="195"/>
        <end position="204"/>
    </location>
</feature>
<dbReference type="EMBL" id="BMVF01000013">
    <property type="protein sequence ID" value="GHD92846.1"/>
    <property type="molecule type" value="Genomic_DNA"/>
</dbReference>
<dbReference type="InterPro" id="IPR001647">
    <property type="entry name" value="HTH_TetR"/>
</dbReference>
<dbReference type="GO" id="GO:0003700">
    <property type="term" value="F:DNA-binding transcription factor activity"/>
    <property type="evidence" value="ECO:0007669"/>
    <property type="project" value="TreeGrafter"/>
</dbReference>
<dbReference type="GO" id="GO:0000976">
    <property type="term" value="F:transcription cis-regulatory region binding"/>
    <property type="evidence" value="ECO:0007669"/>
    <property type="project" value="TreeGrafter"/>
</dbReference>